<evidence type="ECO:0000313" key="3">
    <source>
        <dbReference type="Proteomes" id="UP001323405"/>
    </source>
</evidence>
<accession>A0ABR0GDM9</accession>
<evidence type="ECO:0000313" key="2">
    <source>
        <dbReference type="EMBL" id="KAK4653855.1"/>
    </source>
</evidence>
<dbReference type="RefSeq" id="XP_062742830.1">
    <property type="nucleotide sequence ID" value="XM_062891522.1"/>
</dbReference>
<reference evidence="2 3" key="1">
    <citation type="journal article" date="2023" name="bioRxiv">
        <title>High-quality genome assemblies of four members of thePodospora anserinaspecies complex.</title>
        <authorList>
            <person name="Ament-Velasquez S.L."/>
            <person name="Vogan A.A."/>
            <person name="Wallerman O."/>
            <person name="Hartmann F."/>
            <person name="Gautier V."/>
            <person name="Silar P."/>
            <person name="Giraud T."/>
            <person name="Johannesson H."/>
        </authorList>
    </citation>
    <scope>NUCLEOTIDE SEQUENCE [LARGE SCALE GENOMIC DNA]</scope>
    <source>
        <strain evidence="2 3">CBS 415.72m</strain>
    </source>
</reference>
<comment type="caution">
    <text evidence="2">The sequence shown here is derived from an EMBL/GenBank/DDBJ whole genome shotgun (WGS) entry which is preliminary data.</text>
</comment>
<protein>
    <submittedName>
        <fullName evidence="2">Uncharacterized protein</fullName>
    </submittedName>
</protein>
<dbReference type="Proteomes" id="UP001323405">
    <property type="component" value="Unassembled WGS sequence"/>
</dbReference>
<dbReference type="SUPFAM" id="SSF49695">
    <property type="entry name" value="gamma-Crystallin-like"/>
    <property type="match status" value="1"/>
</dbReference>
<dbReference type="GeneID" id="87911429"/>
<feature type="chain" id="PRO_5046380335" evidence="1">
    <location>
        <begin position="22"/>
        <end position="115"/>
    </location>
</feature>
<gene>
    <name evidence="2" type="ORF">QC762_511295</name>
</gene>
<keyword evidence="3" id="KW-1185">Reference proteome</keyword>
<sequence length="115" mass="12822">MFNVKSLAVLVALGVLSVTASQLNGGQERISVYACKDPWWGGQCRTFYGGRNECVNFSGSWNDVISSIRHSGKGWHCQWWEHANCQGLVYQNQDDANLSDGNGRFDNRISSFRCG</sequence>
<organism evidence="2 3">
    <name type="scientific">Podospora pseudocomata</name>
    <dbReference type="NCBI Taxonomy" id="2093779"/>
    <lineage>
        <taxon>Eukaryota</taxon>
        <taxon>Fungi</taxon>
        <taxon>Dikarya</taxon>
        <taxon>Ascomycota</taxon>
        <taxon>Pezizomycotina</taxon>
        <taxon>Sordariomycetes</taxon>
        <taxon>Sordariomycetidae</taxon>
        <taxon>Sordariales</taxon>
        <taxon>Podosporaceae</taxon>
        <taxon>Podospora</taxon>
    </lineage>
</organism>
<dbReference type="Gene3D" id="2.60.20.10">
    <property type="entry name" value="Crystallins"/>
    <property type="match status" value="1"/>
</dbReference>
<dbReference type="InterPro" id="IPR011024">
    <property type="entry name" value="G_crystallin-like"/>
</dbReference>
<evidence type="ECO:0000256" key="1">
    <source>
        <dbReference type="SAM" id="SignalP"/>
    </source>
</evidence>
<feature type="signal peptide" evidence="1">
    <location>
        <begin position="1"/>
        <end position="21"/>
    </location>
</feature>
<proteinExistence type="predicted"/>
<name>A0ABR0GDM9_9PEZI</name>
<keyword evidence="1" id="KW-0732">Signal</keyword>
<dbReference type="EMBL" id="JAFFHA010000007">
    <property type="protein sequence ID" value="KAK4653855.1"/>
    <property type="molecule type" value="Genomic_DNA"/>
</dbReference>